<evidence type="ECO:0000256" key="11">
    <source>
        <dbReference type="SAM" id="MobiDB-lite"/>
    </source>
</evidence>
<keyword evidence="6" id="KW-0805">Transcription regulation</keyword>
<comment type="subcellular location">
    <subcellularLocation>
        <location evidence="1">Nucleus</location>
    </subcellularLocation>
</comment>
<feature type="compositionally biased region" description="Basic and acidic residues" evidence="11">
    <location>
        <begin position="540"/>
        <end position="559"/>
    </location>
</feature>
<dbReference type="GO" id="GO:0017025">
    <property type="term" value="F:TBP-class protein binding"/>
    <property type="evidence" value="ECO:0007669"/>
    <property type="project" value="InterPro"/>
</dbReference>
<dbReference type="FunFam" id="1.10.472.10:FF:000002">
    <property type="entry name" value="Transcription factor IIIB 90 kDa subunit"/>
    <property type="match status" value="1"/>
</dbReference>
<dbReference type="PRINTS" id="PR00685">
    <property type="entry name" value="TIFACTORIIB"/>
</dbReference>
<feature type="domain" description="Cyclin-like" evidence="12">
    <location>
        <begin position="189"/>
        <end position="275"/>
    </location>
</feature>
<evidence type="ECO:0000259" key="12">
    <source>
        <dbReference type="SMART" id="SM00385"/>
    </source>
</evidence>
<dbReference type="SUPFAM" id="SSF47954">
    <property type="entry name" value="Cyclin-like"/>
    <property type="match status" value="2"/>
</dbReference>
<evidence type="ECO:0000256" key="4">
    <source>
        <dbReference type="ARBA" id="ARBA00022771"/>
    </source>
</evidence>
<evidence type="ECO:0000256" key="7">
    <source>
        <dbReference type="ARBA" id="ARBA00023159"/>
    </source>
</evidence>
<dbReference type="Gene3D" id="1.10.472.10">
    <property type="entry name" value="Cyclin-like"/>
    <property type="match status" value="1"/>
</dbReference>
<keyword evidence="14" id="KW-1185">Reference proteome</keyword>
<feature type="domain" description="Cyclin-like" evidence="12">
    <location>
        <begin position="95"/>
        <end position="176"/>
    </location>
</feature>
<feature type="region of interest" description="Disordered" evidence="11">
    <location>
        <begin position="633"/>
        <end position="652"/>
    </location>
</feature>
<sequence length="652" mass="70988">MEQILRCPSPDCRGTDLEYSEPDGATICMACHTIVEENAIVSSVEFNENNAGGASTVVGQFVGPEMTKAYSSAGRGRRRFYARDSRDTTLNNGRRAIQQVVSQLRLRQAFVDRACRLFRTAVERNFVQGRKTMCVVAVCLYMVCREDNSPHMLIDFSDAVQINVYVLGHAFLKFKQLTGLNLAVIDPSIYIHRFAARLELGSEQEQTQVSQLALRLVASMQRDWIQAGRRPSGICGAALYLSAVYHEKPRTYKDVGRIVRVSPDTIKKRVDEFERTPISGMMSREELAEMAISDFEDLTRRQGPGSYLGEADPPSFTRALKMKEAQALHEGEKDSEERNGPGAKEQERLATLKDSSALSAPGTVSAAAAAVAAVAAVAATIGSKRGGLCRGRGRGASIATIRSSKRVRRSGPLEEIAQEEDPLPQKEDEDEEGGVGDLDGGLHKELMDQLLDEEEEKTKKIAVAEAAAAGCQAPGRQQHGGKKGGEIAFSESGVEALGDGVMQDEAEETDDTAQYIRSNAEVEKLSKVWHEVHKGYLEKQARKKAEEEAVKKRAEEDFNYRPPGQSNQRRKAAAAAAAASVVSGAQQGAGEGGAITSVGPERSPAEIAVSNHLAKKRISKKINYEAVKMLGNDDDLDAHPPELEAMMSQHQA</sequence>
<dbReference type="FunFam" id="1.10.472.10:FF:000007">
    <property type="entry name" value="Transcription factor IIIB 90 kDa subunit"/>
    <property type="match status" value="1"/>
</dbReference>
<name>A0A4D9D581_9STRA</name>
<feature type="region of interest" description="Disordered" evidence="11">
    <location>
        <begin position="323"/>
        <end position="345"/>
    </location>
</feature>
<dbReference type="InterPro" id="IPR000812">
    <property type="entry name" value="TFIIB"/>
</dbReference>
<gene>
    <name evidence="13" type="ORF">NSK_002362</name>
</gene>
<keyword evidence="7" id="KW-0010">Activator</keyword>
<evidence type="ECO:0000256" key="8">
    <source>
        <dbReference type="ARBA" id="ARBA00023163"/>
    </source>
</evidence>
<dbReference type="GO" id="GO:0070897">
    <property type="term" value="P:transcription preinitiation complex assembly"/>
    <property type="evidence" value="ECO:0007669"/>
    <property type="project" value="InterPro"/>
</dbReference>
<dbReference type="GO" id="GO:0000995">
    <property type="term" value="F:RNA polymerase III general transcription initiation factor activity"/>
    <property type="evidence" value="ECO:0007669"/>
    <property type="project" value="TreeGrafter"/>
</dbReference>
<feature type="region of interest" description="Disordered" evidence="11">
    <location>
        <begin position="540"/>
        <end position="572"/>
    </location>
</feature>
<evidence type="ECO:0000256" key="10">
    <source>
        <dbReference type="ARBA" id="ARBA00031009"/>
    </source>
</evidence>
<dbReference type="EMBL" id="SDOX01000009">
    <property type="protein sequence ID" value="TFJ86154.1"/>
    <property type="molecule type" value="Genomic_DNA"/>
</dbReference>
<reference evidence="13 14" key="1">
    <citation type="submission" date="2019-01" db="EMBL/GenBank/DDBJ databases">
        <title>Nuclear Genome Assembly of the Microalgal Biofuel strain Nannochloropsis salina CCMP1776.</title>
        <authorList>
            <person name="Hovde B."/>
        </authorList>
    </citation>
    <scope>NUCLEOTIDE SEQUENCE [LARGE SCALE GENOMIC DNA]</scope>
    <source>
        <strain evidence="13 14">CCMP1776</strain>
    </source>
</reference>
<feature type="region of interest" description="Disordered" evidence="11">
    <location>
        <begin position="400"/>
        <end position="453"/>
    </location>
</feature>
<feature type="compositionally biased region" description="Acidic residues" evidence="11">
    <location>
        <begin position="416"/>
        <end position="434"/>
    </location>
</feature>
<dbReference type="PANTHER" id="PTHR11618">
    <property type="entry name" value="TRANSCRIPTION INITIATION FACTOR IIB-RELATED"/>
    <property type="match status" value="1"/>
</dbReference>
<dbReference type="InterPro" id="IPR013150">
    <property type="entry name" value="TFIIB_cyclin"/>
</dbReference>
<protein>
    <recommendedName>
        <fullName evidence="10">B-related factor 1</fullName>
    </recommendedName>
</protein>
<dbReference type="AlphaFoldDB" id="A0A4D9D581"/>
<dbReference type="Pfam" id="PF07741">
    <property type="entry name" value="BRF1"/>
    <property type="match status" value="1"/>
</dbReference>
<evidence type="ECO:0000256" key="3">
    <source>
        <dbReference type="ARBA" id="ARBA00022723"/>
    </source>
</evidence>
<dbReference type="CDD" id="cd20553">
    <property type="entry name" value="CYCLIN_TFIIIB90_rpt1"/>
    <property type="match status" value="1"/>
</dbReference>
<dbReference type="SMART" id="SM00385">
    <property type="entry name" value="CYCLIN"/>
    <property type="match status" value="2"/>
</dbReference>
<comment type="caution">
    <text evidence="13">The sequence shown here is derived from an EMBL/GenBank/DDBJ whole genome shotgun (WGS) entry which is preliminary data.</text>
</comment>
<keyword evidence="3" id="KW-0479">Metal-binding</keyword>
<dbReference type="InterPro" id="IPR013763">
    <property type="entry name" value="Cyclin-like_dom"/>
</dbReference>
<evidence type="ECO:0000256" key="6">
    <source>
        <dbReference type="ARBA" id="ARBA00023015"/>
    </source>
</evidence>
<dbReference type="PANTHER" id="PTHR11618:SF4">
    <property type="entry name" value="TRANSCRIPTION FACTOR IIIB 90 KDA SUBUNIT"/>
    <property type="match status" value="1"/>
</dbReference>
<keyword evidence="5" id="KW-0862">Zinc</keyword>
<dbReference type="SUPFAM" id="SSF57783">
    <property type="entry name" value="Zinc beta-ribbon"/>
    <property type="match status" value="1"/>
</dbReference>
<dbReference type="OrthoDB" id="511529at2759"/>
<evidence type="ECO:0000256" key="1">
    <source>
        <dbReference type="ARBA" id="ARBA00004123"/>
    </source>
</evidence>
<evidence type="ECO:0000313" key="13">
    <source>
        <dbReference type="EMBL" id="TFJ86154.1"/>
    </source>
</evidence>
<comment type="similarity">
    <text evidence="2">Belongs to the TFIIB family.</text>
</comment>
<dbReference type="InterPro" id="IPR011665">
    <property type="entry name" value="BRF1_TBP-bd_dom"/>
</dbReference>
<dbReference type="GO" id="GO:0097550">
    <property type="term" value="C:transcription preinitiation complex"/>
    <property type="evidence" value="ECO:0007669"/>
    <property type="project" value="TreeGrafter"/>
</dbReference>
<dbReference type="GO" id="GO:0008270">
    <property type="term" value="F:zinc ion binding"/>
    <property type="evidence" value="ECO:0007669"/>
    <property type="project" value="UniProtKB-KW"/>
</dbReference>
<dbReference type="Gene3D" id="1.10.472.170">
    <property type="match status" value="1"/>
</dbReference>
<dbReference type="Proteomes" id="UP000355283">
    <property type="component" value="Unassembled WGS sequence"/>
</dbReference>
<dbReference type="GO" id="GO:0001006">
    <property type="term" value="F:RNA polymerase III type 3 promoter sequence-specific DNA binding"/>
    <property type="evidence" value="ECO:0007669"/>
    <property type="project" value="TreeGrafter"/>
</dbReference>
<organism evidence="13 14">
    <name type="scientific">Nannochloropsis salina CCMP1776</name>
    <dbReference type="NCBI Taxonomy" id="1027361"/>
    <lineage>
        <taxon>Eukaryota</taxon>
        <taxon>Sar</taxon>
        <taxon>Stramenopiles</taxon>
        <taxon>Ochrophyta</taxon>
        <taxon>Eustigmatophyceae</taxon>
        <taxon>Eustigmatales</taxon>
        <taxon>Monodopsidaceae</taxon>
        <taxon>Microchloropsis</taxon>
        <taxon>Microchloropsis salina</taxon>
    </lineage>
</organism>
<evidence type="ECO:0000256" key="5">
    <source>
        <dbReference type="ARBA" id="ARBA00022833"/>
    </source>
</evidence>
<accession>A0A4D9D581</accession>
<dbReference type="Pfam" id="PF00382">
    <property type="entry name" value="TFIIB"/>
    <property type="match status" value="2"/>
</dbReference>
<keyword evidence="8" id="KW-0804">Transcription</keyword>
<evidence type="ECO:0000256" key="2">
    <source>
        <dbReference type="ARBA" id="ARBA00010857"/>
    </source>
</evidence>
<proteinExistence type="inferred from homology"/>
<dbReference type="InterPro" id="IPR036915">
    <property type="entry name" value="Cyclin-like_sf"/>
</dbReference>
<dbReference type="GO" id="GO:0005634">
    <property type="term" value="C:nucleus"/>
    <property type="evidence" value="ECO:0007669"/>
    <property type="project" value="UniProtKB-SubCell"/>
</dbReference>
<dbReference type="GO" id="GO:0000126">
    <property type="term" value="C:transcription factor TFIIIB complex"/>
    <property type="evidence" value="ECO:0007669"/>
    <property type="project" value="TreeGrafter"/>
</dbReference>
<keyword evidence="4" id="KW-0863">Zinc-finger</keyword>
<evidence type="ECO:0000313" key="14">
    <source>
        <dbReference type="Proteomes" id="UP000355283"/>
    </source>
</evidence>
<dbReference type="CDD" id="cd20554">
    <property type="entry name" value="CYCLIN_TFIIIB90_rpt2"/>
    <property type="match status" value="1"/>
</dbReference>
<evidence type="ECO:0000256" key="9">
    <source>
        <dbReference type="ARBA" id="ARBA00023242"/>
    </source>
</evidence>
<keyword evidence="9" id="KW-0539">Nucleus</keyword>